<dbReference type="Pfam" id="PF13585">
    <property type="entry name" value="CHU_C"/>
    <property type="match status" value="1"/>
</dbReference>
<dbReference type="InterPro" id="IPR013783">
    <property type="entry name" value="Ig-like_fold"/>
</dbReference>
<dbReference type="CDD" id="cd00146">
    <property type="entry name" value="PKD"/>
    <property type="match status" value="5"/>
</dbReference>
<dbReference type="PROSITE" id="PS51257">
    <property type="entry name" value="PROKAR_LIPOPROTEIN"/>
    <property type="match status" value="1"/>
</dbReference>
<accession>A0AA49JF46</accession>
<name>A0AA49JF46_9BACT</name>
<dbReference type="PANTHER" id="PTHR46730:SF4">
    <property type="entry name" value="POLYCYSTIC KIDNEY DISEASE PROTEIN 1-LIKE 1"/>
    <property type="match status" value="1"/>
</dbReference>
<dbReference type="GO" id="GO:0006816">
    <property type="term" value="P:calcium ion transport"/>
    <property type="evidence" value="ECO:0007669"/>
    <property type="project" value="TreeGrafter"/>
</dbReference>
<comment type="subcellular location">
    <subcellularLocation>
        <location evidence="1">Membrane</location>
        <topology evidence="1">Multi-pass membrane protein</topology>
    </subcellularLocation>
</comment>
<feature type="domain" description="PKD" evidence="7">
    <location>
        <begin position="168"/>
        <end position="219"/>
    </location>
</feature>
<protein>
    <submittedName>
        <fullName evidence="8">PKD domain-containing protein</fullName>
    </submittedName>
</protein>
<gene>
    <name evidence="8" type="ORF">K4G66_22130</name>
</gene>
<evidence type="ECO:0000313" key="8">
    <source>
        <dbReference type="EMBL" id="WKN35079.1"/>
    </source>
</evidence>
<evidence type="ECO:0000256" key="5">
    <source>
        <dbReference type="ARBA" id="ARBA00023136"/>
    </source>
</evidence>
<proteinExistence type="predicted"/>
<keyword evidence="6" id="KW-0732">Signal</keyword>
<reference evidence="8" key="1">
    <citation type="journal article" date="2023" name="Comput. Struct. Biotechnol. J.">
        <title>Discovery of a novel marine Bacteroidetes with a rich repertoire of carbohydrate-active enzymes.</title>
        <authorList>
            <person name="Chen B."/>
            <person name="Liu G."/>
            <person name="Chen Q."/>
            <person name="Wang H."/>
            <person name="Liu L."/>
            <person name="Tang K."/>
        </authorList>
    </citation>
    <scope>NUCLEOTIDE SEQUENCE</scope>
    <source>
        <strain evidence="8">TK19036</strain>
    </source>
</reference>
<feature type="domain" description="PKD" evidence="7">
    <location>
        <begin position="907"/>
        <end position="960"/>
    </location>
</feature>
<dbReference type="SUPFAM" id="SSF49299">
    <property type="entry name" value="PKD domain"/>
    <property type="match status" value="12"/>
</dbReference>
<dbReference type="PROSITE" id="PS50093">
    <property type="entry name" value="PKD"/>
    <property type="match status" value="6"/>
</dbReference>
<evidence type="ECO:0000256" key="3">
    <source>
        <dbReference type="ARBA" id="ARBA00022737"/>
    </source>
</evidence>
<dbReference type="GO" id="GO:0005261">
    <property type="term" value="F:monoatomic cation channel activity"/>
    <property type="evidence" value="ECO:0007669"/>
    <property type="project" value="TreeGrafter"/>
</dbReference>
<evidence type="ECO:0000259" key="7">
    <source>
        <dbReference type="PROSITE" id="PS50093"/>
    </source>
</evidence>
<keyword evidence="5" id="KW-0472">Membrane</keyword>
<organism evidence="8">
    <name type="scientific">Roseihalotalea indica</name>
    <dbReference type="NCBI Taxonomy" id="2867963"/>
    <lineage>
        <taxon>Bacteria</taxon>
        <taxon>Pseudomonadati</taxon>
        <taxon>Bacteroidota</taxon>
        <taxon>Cytophagia</taxon>
        <taxon>Cytophagales</taxon>
        <taxon>Catalimonadaceae</taxon>
        <taxon>Roseihalotalea</taxon>
    </lineage>
</organism>
<feature type="domain" description="PKD" evidence="7">
    <location>
        <begin position="1348"/>
        <end position="1407"/>
    </location>
</feature>
<reference evidence="8" key="2">
    <citation type="journal article" date="2024" name="Antonie Van Leeuwenhoek">
        <title>Roseihalotalea indica gen. nov., sp. nov., a halophilic Bacteroidetes from mesopelagic Southwest Indian Ocean with higher carbohydrate metabolic potential.</title>
        <authorList>
            <person name="Chen B."/>
            <person name="Zhang M."/>
            <person name="Lin D."/>
            <person name="Ye J."/>
            <person name="Tang K."/>
        </authorList>
    </citation>
    <scope>NUCLEOTIDE SEQUENCE</scope>
    <source>
        <strain evidence="8">TK19036</strain>
    </source>
</reference>
<feature type="signal peptide" evidence="6">
    <location>
        <begin position="1"/>
        <end position="23"/>
    </location>
</feature>
<dbReference type="Gene3D" id="2.60.40.10">
    <property type="entry name" value="Immunoglobulins"/>
    <property type="match status" value="11"/>
</dbReference>
<sequence length="1523" mass="163666">MKPTYYYILLLCLVPLINHQVFGQGCKTPKLDAGTVGDEQSCDPLDFGYIIGDYSTNDPQTEYQIQFGDGETLTLNHSDLDPSGVDTIFHNYQKVSCDIPEKAYTFTITAGANCATFPKEITIFPVIIGRPPEPDFSFDEPACVNEPTIFSNLTVDGLDFECSADALYRWDFGDGTIFETEDKINPEHTYSVTGTYTVQLTVIQDCGTQTTQPKTIEVQGPPKPIFEIGNSGNIATIEDCLSPPQVFTPLDQCIPVTIPVKSLTSGNGLTESWQITSLEGTGAVFVNSGNTTSTETEEEISFTEPGTYTITLNTESNCGTEQSCVSVTVASAPLPEEVTIEGISDNLCTPATLDLSTNVPDATSFNWQIKGLDVANPTSPGNANTSNPDPITLSTGTYEIALTVTNTCGDTTLTETIEVAPPPPAVIDQGDIGLCADGTTLLTTAEDAAFQYQWQLEGEDIIGATTASLEVSTAGQYTVTVTQGNCSNTSAPVTVSDQEAPEATITSEQTAFCTDQPISAVLQASIGTGLTYQWFKEETLISSATSSSYTATEEGSYTVEVSGGSCVTLSAPVIVEVTPLPTFELSESNPTACEGEPVTLILQGDAARYTWSPANVLNVAEGSTVTATLATDTEFTVTAETAAGCSRDTTFTVTVLPAPEIDLTPSESTVCPGDLVGLRATPGLAYEWLTQPTLTVSEDDPAFATATPQVTTTYQVVGLNEQGCRDTAEVEVIVRSIPGVSSSDTAVCVSSEPFSLALALPPGVSGSWSGEALPAGSLTAEGQFNPQAAGVNLEGYSVTFTYQTDDAFACEASLIKNIIINPLPEPEIDIPDVVCANEPVVLNNISTNDDGVTYRWEVEEAEYTERNPTHRFRQPSEATTIWLYAETTEGCIASTSRTVQVVEAPEPSFSKSVEPTTLCGPLAVTFTNESEGEALRYAWDFGNGESSTEANPGTITFDPGILGDTSYVVTLNVTNACTTIPFTDTVTVRPLPVANFLFERDTICADYPLRIHNYSTGLAEIFEWDFGLNGSLIPLSPPQEGTFEQAFRYEGDTDTTYMVTLIATNECGTDRITRPLVVTPNEVEAFYHSNTTQGCGPLEVTLESNQVPGTGNRIMYVWGDGDTTQGPRMATHIYETPGTYYPKLIVQNGCNIDECGGPGDPDCGIALQVYPTPTASFDSIPPLCISSEIVLNNTSTNAINSEWDLGDGRTHQGTVPPPFTYRQPGEYIVTLITSNQQGCRSIAFSRTVIINPLPVPDFIVSESPYCQSEPVQIQNASTGASTYQWVIEDLGVISTDEHLDYQFSEPGTYELTLIASDGSISKQCLEEVSRTIRVSRPAEPLFEYTRLSGCSGDSVMFTNLTSYPPPEAGTYQWDFGNGATYSGFSSVPAQLYPYPQEGSSSYTITLTVITEGCTQVYSQDIEVTSNAGVVLPEGNKPLAFTPTAQENNRFRLNYVQVTDIDLRVFSREGVEVFQTNDPGASWDGYYRGELAPAGLYNVQVSFQDCSGQSGSNTLQLYLVLEKF</sequence>
<dbReference type="InterPro" id="IPR022409">
    <property type="entry name" value="PKD/Chitinase_dom"/>
</dbReference>
<dbReference type="GO" id="GO:0005886">
    <property type="term" value="C:plasma membrane"/>
    <property type="evidence" value="ECO:0007669"/>
    <property type="project" value="TreeGrafter"/>
</dbReference>
<keyword evidence="4" id="KW-1133">Transmembrane helix</keyword>
<dbReference type="InterPro" id="IPR035986">
    <property type="entry name" value="PKD_dom_sf"/>
</dbReference>
<feature type="domain" description="PKD" evidence="7">
    <location>
        <begin position="1282"/>
        <end position="1317"/>
    </location>
</feature>
<dbReference type="PANTHER" id="PTHR46730">
    <property type="entry name" value="POLYCYSTIN-1"/>
    <property type="match status" value="1"/>
</dbReference>
<feature type="domain" description="PKD" evidence="7">
    <location>
        <begin position="1109"/>
        <end position="1148"/>
    </location>
</feature>
<keyword evidence="2" id="KW-0812">Transmembrane</keyword>
<dbReference type="EMBL" id="CP120682">
    <property type="protein sequence ID" value="WKN35079.1"/>
    <property type="molecule type" value="Genomic_DNA"/>
</dbReference>
<feature type="domain" description="PKD" evidence="7">
    <location>
        <begin position="1202"/>
        <end position="1238"/>
    </location>
</feature>
<dbReference type="SMART" id="SM00089">
    <property type="entry name" value="PKD"/>
    <property type="match status" value="11"/>
</dbReference>
<evidence type="ECO:0000256" key="6">
    <source>
        <dbReference type="SAM" id="SignalP"/>
    </source>
</evidence>
<evidence type="ECO:0000256" key="2">
    <source>
        <dbReference type="ARBA" id="ARBA00022692"/>
    </source>
</evidence>
<dbReference type="Pfam" id="PF18911">
    <property type="entry name" value="PKD_4"/>
    <property type="match status" value="2"/>
</dbReference>
<evidence type="ECO:0000256" key="4">
    <source>
        <dbReference type="ARBA" id="ARBA00022989"/>
    </source>
</evidence>
<dbReference type="InterPro" id="IPR000601">
    <property type="entry name" value="PKD_dom"/>
</dbReference>
<evidence type="ECO:0000256" key="1">
    <source>
        <dbReference type="ARBA" id="ARBA00004141"/>
    </source>
</evidence>
<keyword evidence="3" id="KW-0677">Repeat</keyword>
<feature type="chain" id="PRO_5041417543" evidence="6">
    <location>
        <begin position="24"/>
        <end position="1523"/>
    </location>
</feature>